<dbReference type="EMBL" id="JAFDVH010000004">
    <property type="protein sequence ID" value="KAG7481425.1"/>
    <property type="molecule type" value="Genomic_DNA"/>
</dbReference>
<dbReference type="AlphaFoldDB" id="A0A9D3TAN4"/>
<comment type="subcellular location">
    <subcellularLocation>
        <location evidence="1">Membrane</location>
        <location evidence="1">Clathrin-coated pit</location>
        <topology evidence="1">Peripheral membrane protein</topology>
        <orientation evidence="1">Cytoplasmic side</orientation>
    </subcellularLocation>
</comment>
<accession>A0A9D3TAN4</accession>
<dbReference type="PROSITE" id="PS51072">
    <property type="entry name" value="MHD"/>
    <property type="match status" value="1"/>
</dbReference>
<dbReference type="Pfam" id="PF10291">
    <property type="entry name" value="muHD"/>
    <property type="match status" value="1"/>
</dbReference>
<dbReference type="GO" id="GO:0005886">
    <property type="term" value="C:plasma membrane"/>
    <property type="evidence" value="ECO:0007669"/>
    <property type="project" value="TreeGrafter"/>
</dbReference>
<evidence type="ECO:0000259" key="4">
    <source>
        <dbReference type="PROSITE" id="PS51072"/>
    </source>
</evidence>
<dbReference type="GO" id="GO:0048268">
    <property type="term" value="P:clathrin coat assembly"/>
    <property type="evidence" value="ECO:0007669"/>
    <property type="project" value="TreeGrafter"/>
</dbReference>
<proteinExistence type="predicted"/>
<evidence type="ECO:0000256" key="1">
    <source>
        <dbReference type="ARBA" id="ARBA00004283"/>
    </source>
</evidence>
<evidence type="ECO:0000313" key="6">
    <source>
        <dbReference type="Proteomes" id="UP001046870"/>
    </source>
</evidence>
<evidence type="ECO:0000256" key="3">
    <source>
        <dbReference type="ARBA" id="ARBA00023176"/>
    </source>
</evidence>
<dbReference type="Proteomes" id="UP001046870">
    <property type="component" value="Chromosome 4"/>
</dbReference>
<dbReference type="GO" id="GO:0030136">
    <property type="term" value="C:clathrin-coated vesicle"/>
    <property type="evidence" value="ECO:0007669"/>
    <property type="project" value="TreeGrafter"/>
</dbReference>
<evidence type="ECO:0000256" key="2">
    <source>
        <dbReference type="ARBA" id="ARBA00022583"/>
    </source>
</evidence>
<keyword evidence="3" id="KW-0168">Coated pit</keyword>
<keyword evidence="2" id="KW-0254">Endocytosis</keyword>
<gene>
    <name evidence="5" type="ORF">MATL_G00066640</name>
</gene>
<dbReference type="InterPro" id="IPR018808">
    <property type="entry name" value="Muniscin_C"/>
</dbReference>
<protein>
    <recommendedName>
        <fullName evidence="4">MHD domain-containing protein</fullName>
    </recommendedName>
</protein>
<keyword evidence="6" id="KW-1185">Reference proteome</keyword>
<comment type="caution">
    <text evidence="5">The sequence shown here is derived from an EMBL/GenBank/DDBJ whole genome shotgun (WGS) entry which is preliminary data.</text>
</comment>
<reference evidence="5" key="1">
    <citation type="submission" date="2021-01" db="EMBL/GenBank/DDBJ databases">
        <authorList>
            <person name="Zahm M."/>
            <person name="Roques C."/>
            <person name="Cabau C."/>
            <person name="Klopp C."/>
            <person name="Donnadieu C."/>
            <person name="Jouanno E."/>
            <person name="Lampietro C."/>
            <person name="Louis A."/>
            <person name="Herpin A."/>
            <person name="Echchiki A."/>
            <person name="Berthelot C."/>
            <person name="Parey E."/>
            <person name="Roest-Crollius H."/>
            <person name="Braasch I."/>
            <person name="Postlethwait J."/>
            <person name="Bobe J."/>
            <person name="Montfort J."/>
            <person name="Bouchez O."/>
            <person name="Begum T."/>
            <person name="Mejri S."/>
            <person name="Adams A."/>
            <person name="Chen W.-J."/>
            <person name="Guiguen Y."/>
        </authorList>
    </citation>
    <scope>NUCLEOTIDE SEQUENCE</scope>
    <source>
        <strain evidence="5">YG-15Mar2019-1</strain>
        <tissue evidence="5">Brain</tissue>
    </source>
</reference>
<dbReference type="PANTHER" id="PTHR23065:SF15">
    <property type="entry name" value="AT02057P"/>
    <property type="match status" value="1"/>
</dbReference>
<dbReference type="OrthoDB" id="5593455at2759"/>
<organism evidence="5 6">
    <name type="scientific">Megalops atlanticus</name>
    <name type="common">Tarpon</name>
    <name type="synonym">Clupea gigantea</name>
    <dbReference type="NCBI Taxonomy" id="7932"/>
    <lineage>
        <taxon>Eukaryota</taxon>
        <taxon>Metazoa</taxon>
        <taxon>Chordata</taxon>
        <taxon>Craniata</taxon>
        <taxon>Vertebrata</taxon>
        <taxon>Euteleostomi</taxon>
        <taxon>Actinopterygii</taxon>
        <taxon>Neopterygii</taxon>
        <taxon>Teleostei</taxon>
        <taxon>Elopiformes</taxon>
        <taxon>Megalopidae</taxon>
        <taxon>Megalops</taxon>
    </lineage>
</organism>
<name>A0A9D3TAN4_MEGAT</name>
<keyword evidence="3" id="KW-0472">Membrane</keyword>
<dbReference type="GO" id="GO:0072583">
    <property type="term" value="P:clathrin-dependent endocytosis"/>
    <property type="evidence" value="ECO:0007669"/>
    <property type="project" value="TreeGrafter"/>
</dbReference>
<sequence length="268" mass="28727">MPSSLFPTGLQAKLDSPLLPLRRNHTAGLFGAPVVGSLSSPELSSPSLTSAASVTSAENSSLPPTVSVSSCSTLAIGTMLASSAIPAITVSITESVNAYFSSANPTRCLVKITGRMTVSLPRDFVEVLSSRPFPAEMSFKLKNTSRLQQIMPNQPVAYRDPFQNDPNICSLNMQTLLAHLRREAEQSSSASDYSMDILKYQVCSNGIQSTPLKVAVNWKCSPSRTDLRVDFRYNSEAMPSPACLSDVQVLVPVDGGVTSIQSQPIALW</sequence>
<dbReference type="InterPro" id="IPR028565">
    <property type="entry name" value="MHD"/>
</dbReference>
<dbReference type="PANTHER" id="PTHR23065">
    <property type="entry name" value="PROLINE-SERINE-THREONINE PHOSPHATASE INTERACTING PROTEIN 1"/>
    <property type="match status" value="1"/>
</dbReference>
<feature type="domain" description="MHD" evidence="4">
    <location>
        <begin position="85"/>
        <end position="268"/>
    </location>
</feature>
<evidence type="ECO:0000313" key="5">
    <source>
        <dbReference type="EMBL" id="KAG7481425.1"/>
    </source>
</evidence>
<dbReference type="GO" id="GO:0005905">
    <property type="term" value="C:clathrin-coated pit"/>
    <property type="evidence" value="ECO:0007669"/>
    <property type="project" value="UniProtKB-SubCell"/>
</dbReference>